<proteinExistence type="predicted"/>
<reference evidence="1 2" key="1">
    <citation type="submission" date="2016-10" db="EMBL/GenBank/DDBJ databases">
        <authorList>
            <person name="de Groot N.N."/>
        </authorList>
    </citation>
    <scope>NUCLEOTIDE SEQUENCE [LARGE SCALE GENOMIC DNA]</scope>
    <source>
        <strain evidence="1 2">DSM 18180</strain>
    </source>
</reference>
<dbReference type="Proteomes" id="UP000182544">
    <property type="component" value="Unassembled WGS sequence"/>
</dbReference>
<keyword evidence="2" id="KW-1185">Reference proteome</keyword>
<dbReference type="EMBL" id="FPKV01000001">
    <property type="protein sequence ID" value="SFZ90352.1"/>
    <property type="molecule type" value="Genomic_DNA"/>
</dbReference>
<name>A0A1K2IDH9_9FLAO</name>
<protein>
    <submittedName>
        <fullName evidence="1">Uncharacterized protein</fullName>
    </submittedName>
</protein>
<sequence length="96" mass="11180">MENHDIQPKSLNGQAQDTKKTAKALFIKEVKEAVSFERMIFECTRITGHDEDGKHLQTCEGENYKVYWNNGELSFEKPFKLEPYISPYKNPLDINI</sequence>
<dbReference type="STRING" id="369401.SAMN05428642_101886"/>
<accession>A0A1K2IDH9</accession>
<gene>
    <name evidence="1" type="ORF">SAMN05428642_101886</name>
</gene>
<dbReference type="AlphaFoldDB" id="A0A1K2IDH9"/>
<evidence type="ECO:0000313" key="2">
    <source>
        <dbReference type="Proteomes" id="UP000182544"/>
    </source>
</evidence>
<organism evidence="1 2">
    <name type="scientific">Flaviramulus basaltis</name>
    <dbReference type="NCBI Taxonomy" id="369401"/>
    <lineage>
        <taxon>Bacteria</taxon>
        <taxon>Pseudomonadati</taxon>
        <taxon>Bacteroidota</taxon>
        <taxon>Flavobacteriia</taxon>
        <taxon>Flavobacteriales</taxon>
        <taxon>Flavobacteriaceae</taxon>
        <taxon>Flaviramulus</taxon>
    </lineage>
</organism>
<dbReference type="RefSeq" id="WP_072400518.1">
    <property type="nucleotide sequence ID" value="NZ_FPKV01000001.1"/>
</dbReference>
<evidence type="ECO:0000313" key="1">
    <source>
        <dbReference type="EMBL" id="SFZ90352.1"/>
    </source>
</evidence>